<keyword evidence="5" id="KW-1185">Reference proteome</keyword>
<dbReference type="InterPro" id="IPR011033">
    <property type="entry name" value="PRC_barrel-like_sf"/>
</dbReference>
<feature type="region of interest" description="Disordered" evidence="1">
    <location>
        <begin position="268"/>
        <end position="320"/>
    </location>
</feature>
<keyword evidence="2" id="KW-0732">Signal</keyword>
<proteinExistence type="predicted"/>
<dbReference type="SUPFAM" id="SSF50346">
    <property type="entry name" value="PRC-barrel domain"/>
    <property type="match status" value="1"/>
</dbReference>
<feature type="chain" id="PRO_5045850685" evidence="2">
    <location>
        <begin position="24"/>
        <end position="320"/>
    </location>
</feature>
<dbReference type="EMBL" id="JBHTFQ010000005">
    <property type="protein sequence ID" value="MFC7704747.1"/>
    <property type="molecule type" value="Genomic_DNA"/>
</dbReference>
<feature type="compositionally biased region" description="Low complexity" evidence="1">
    <location>
        <begin position="115"/>
        <end position="124"/>
    </location>
</feature>
<evidence type="ECO:0000256" key="1">
    <source>
        <dbReference type="SAM" id="MobiDB-lite"/>
    </source>
</evidence>
<feature type="compositionally biased region" description="Gly residues" evidence="1">
    <location>
        <begin position="295"/>
        <end position="311"/>
    </location>
</feature>
<feature type="region of interest" description="Disordered" evidence="1">
    <location>
        <begin position="26"/>
        <end position="186"/>
    </location>
</feature>
<organism evidence="4 5">
    <name type="scientific">Plastorhodobacter daqingensis</name>
    <dbReference type="NCBI Taxonomy" id="1387281"/>
    <lineage>
        <taxon>Bacteria</taxon>
        <taxon>Pseudomonadati</taxon>
        <taxon>Pseudomonadota</taxon>
        <taxon>Alphaproteobacteria</taxon>
        <taxon>Rhodobacterales</taxon>
        <taxon>Paracoccaceae</taxon>
        <taxon>Plastorhodobacter</taxon>
    </lineage>
</organism>
<accession>A0ABW2UJ52</accession>
<name>A0ABW2UJ52_9RHOB</name>
<protein>
    <submittedName>
        <fullName evidence="4">PRC-barrel domain-containing protein</fullName>
    </submittedName>
</protein>
<sequence>MKMKNTLMSSVLLASVAAFPAVAQQATTETDTDIVSPTEEGATNGSAMDTTGGTAGGATGGTQDDPTRNTPILPQAEQPTQVSPESTTPGAASPGTNSPDPAPGDPTGGTGGAGTLPDPGPDAASDAEPGAEPGTAPDAAQGAPDANAPAATTDPVPQAPAADLGGPTGAAGVTPPDGFEPFDDPRTLTAETLTGQTVYGANDENISSISDLVLEADGSITAVILNVGGFLGFGARDVAVPFEELQIFRSGQDDLRVYLPWTEEQLEAQPEYTPEAEGGTGEYGADGPVPVDGTLGDGGADGLGGGTGATGGETAPAANQ</sequence>
<feature type="compositionally biased region" description="Low complexity" evidence="1">
    <location>
        <begin position="133"/>
        <end position="155"/>
    </location>
</feature>
<feature type="domain" description="PRC-barrel" evidence="3">
    <location>
        <begin position="190"/>
        <end position="257"/>
    </location>
</feature>
<feature type="signal peptide" evidence="2">
    <location>
        <begin position="1"/>
        <end position="23"/>
    </location>
</feature>
<feature type="compositionally biased region" description="Polar residues" evidence="1">
    <location>
        <begin position="26"/>
        <end position="49"/>
    </location>
</feature>
<feature type="compositionally biased region" description="Polar residues" evidence="1">
    <location>
        <begin position="68"/>
        <end position="98"/>
    </location>
</feature>
<evidence type="ECO:0000313" key="5">
    <source>
        <dbReference type="Proteomes" id="UP001596516"/>
    </source>
</evidence>
<evidence type="ECO:0000313" key="4">
    <source>
        <dbReference type="EMBL" id="MFC7704747.1"/>
    </source>
</evidence>
<dbReference type="RefSeq" id="WP_377403380.1">
    <property type="nucleotide sequence ID" value="NZ_JBHTFQ010000005.1"/>
</dbReference>
<comment type="caution">
    <text evidence="4">The sequence shown here is derived from an EMBL/GenBank/DDBJ whole genome shotgun (WGS) entry which is preliminary data.</text>
</comment>
<dbReference type="PANTHER" id="PTHR36505">
    <property type="entry name" value="BLR1072 PROTEIN"/>
    <property type="match status" value="1"/>
</dbReference>
<reference evidence="5" key="1">
    <citation type="journal article" date="2019" name="Int. J. Syst. Evol. Microbiol.">
        <title>The Global Catalogue of Microorganisms (GCM) 10K type strain sequencing project: providing services to taxonomists for standard genome sequencing and annotation.</title>
        <authorList>
            <consortium name="The Broad Institute Genomics Platform"/>
            <consortium name="The Broad Institute Genome Sequencing Center for Infectious Disease"/>
            <person name="Wu L."/>
            <person name="Ma J."/>
        </authorList>
    </citation>
    <scope>NUCLEOTIDE SEQUENCE [LARGE SCALE GENOMIC DNA]</scope>
    <source>
        <strain evidence="5">CGMCC 1.12750</strain>
    </source>
</reference>
<dbReference type="Gene3D" id="2.30.30.240">
    <property type="entry name" value="PRC-barrel domain"/>
    <property type="match status" value="1"/>
</dbReference>
<evidence type="ECO:0000256" key="2">
    <source>
        <dbReference type="SAM" id="SignalP"/>
    </source>
</evidence>
<dbReference type="PANTHER" id="PTHR36505:SF1">
    <property type="entry name" value="BLR1072 PROTEIN"/>
    <property type="match status" value="1"/>
</dbReference>
<dbReference type="InterPro" id="IPR027275">
    <property type="entry name" value="PRC-brl_dom"/>
</dbReference>
<evidence type="ECO:0000259" key="3">
    <source>
        <dbReference type="Pfam" id="PF05239"/>
    </source>
</evidence>
<dbReference type="Pfam" id="PF05239">
    <property type="entry name" value="PRC"/>
    <property type="match status" value="1"/>
</dbReference>
<gene>
    <name evidence="4" type="ORF">ACFQXB_11135</name>
</gene>
<dbReference type="Proteomes" id="UP001596516">
    <property type="component" value="Unassembled WGS sequence"/>
</dbReference>